<dbReference type="EMBL" id="LZDS01000023">
    <property type="protein sequence ID" value="OBX28749.1"/>
    <property type="molecule type" value="Genomic_DNA"/>
</dbReference>
<gene>
    <name evidence="2" type="ORF">A9J31_03775</name>
</gene>
<protein>
    <submittedName>
        <fullName evidence="2">Uncharacterized protein</fullName>
    </submittedName>
</protein>
<accession>A0A1A7RB80</accession>
<reference evidence="3" key="1">
    <citation type="submission" date="2016-06" db="EMBL/GenBank/DDBJ databases">
        <authorList>
            <person name="Radolfova-Krizova L."/>
            <person name="Nemec A."/>
        </authorList>
    </citation>
    <scope>NUCLEOTIDE SEQUENCE [LARGE SCALE GENOMIC DNA]</scope>
    <source>
        <strain evidence="3">ANC 4275</strain>
    </source>
</reference>
<proteinExistence type="predicted"/>
<dbReference type="AlphaFoldDB" id="A0A1A7RB80"/>
<comment type="caution">
    <text evidence="2">The sequence shown here is derived from an EMBL/GenBank/DDBJ whole genome shotgun (WGS) entry which is preliminary data.</text>
</comment>
<name>A0A1A7RB80_9GAMM</name>
<evidence type="ECO:0000256" key="1">
    <source>
        <dbReference type="SAM" id="Coils"/>
    </source>
</evidence>
<keyword evidence="3" id="KW-1185">Reference proteome</keyword>
<keyword evidence="1" id="KW-0175">Coiled coil</keyword>
<organism evidence="2 3">
    <name type="scientific">Acinetobacter gandensis</name>
    <dbReference type="NCBI Taxonomy" id="1443941"/>
    <lineage>
        <taxon>Bacteria</taxon>
        <taxon>Pseudomonadati</taxon>
        <taxon>Pseudomonadota</taxon>
        <taxon>Gammaproteobacteria</taxon>
        <taxon>Moraxellales</taxon>
        <taxon>Moraxellaceae</taxon>
        <taxon>Acinetobacter</taxon>
    </lineage>
</organism>
<dbReference type="STRING" id="1443941.A9J31_03775"/>
<dbReference type="Proteomes" id="UP000185753">
    <property type="component" value="Unassembled WGS sequence"/>
</dbReference>
<evidence type="ECO:0000313" key="3">
    <source>
        <dbReference type="Proteomes" id="UP000185753"/>
    </source>
</evidence>
<evidence type="ECO:0000313" key="2">
    <source>
        <dbReference type="EMBL" id="OBX28749.1"/>
    </source>
</evidence>
<sequence length="127" mass="14638">MKNFKLINHFLQPVLLLIIFTNHPSYAKKLTQTEFDHLISKNNQKGIQLHDDLAVALISGNHKLISDNLCAAYKMSKAQYEIASENSELLKAKRAKENAIENIKNIENIIPKNQKPMEKYCKDFQQN</sequence>
<feature type="coiled-coil region" evidence="1">
    <location>
        <begin position="82"/>
        <end position="109"/>
    </location>
</feature>
<dbReference type="RefSeq" id="WP_067763784.1">
    <property type="nucleotide sequence ID" value="NZ_JBLZYA010000012.1"/>
</dbReference>